<dbReference type="GO" id="GO:0046872">
    <property type="term" value="F:metal ion binding"/>
    <property type="evidence" value="ECO:0007669"/>
    <property type="project" value="UniProtKB-KW"/>
</dbReference>
<feature type="compositionally biased region" description="Low complexity" evidence="15">
    <location>
        <begin position="203"/>
        <end position="226"/>
    </location>
</feature>
<evidence type="ECO:0000313" key="19">
    <source>
        <dbReference type="Proteomes" id="UP001054837"/>
    </source>
</evidence>
<dbReference type="SMART" id="SM00044">
    <property type="entry name" value="CYCc"/>
    <property type="match status" value="2"/>
</dbReference>
<sequence length="807" mass="91841">MCIVSCSILYADIVNSMLLAASLKVSDLVATLNDLFGRFDESAEKNGCMRIKLLGDCYYCVSGMSDQSPRHADNSVMTGLAMIDIIRSVREKRNVNVDMRIGIHTGNAFGGLLGLRKWQFDIWSKDATIASHMEQGGVPGQVHITQATRDQLQDDCYDIQPGEGHLRDSYLQDQEIKTYLIKPFPPKIENENLLDTPDRDGRNNNSNNNSVRFQRQSSSQSNARANISKLQKRQSSHDLIPMSRRGAIGYSLHQYRKMVSQVNKIMENTIDKMALSKKDQWFSNVGIQPLLLTFREFSNELPYLNEPDPLFKHYLMCMLIIFLGITVIHVLIWSSTLEFWITYGFVLLFITAACVFAWIGYIWLFLKEDENDIALDSSALRISRMVWKTTALRVIIWLAISSMILFCSIVGLNECLDSSFFRPPKPANNTQSNLTLTSEDPDDLSCAYPWYYTLCAALAMTTTSVFLRIHFLLKLVVNGSSLAIFWYIIDVRGEELFRQQAAKLADWEEFDLPADRSHCYYLLFVLLILHVVDRQVEYVCRLDYLMKVKLKAEQEEARNMELINKILLHNILPPHVSRFYLNRQLEEDSMRVEPYHEEHCAVAVLFASIPSFADFYYEDGQNEEGLRCIQLLNEIICDFDLLLGEREFQAVEKIKTIGSTYMAACGLQSQDRGSLQMEENPVKNVVTLVKFAVTMMAKLSELNKDAMQDFQLRVGISVGPVMAGVVGTVKPQYDIWGDTVNVASRMDSTGIAGRIQVTKEVANLLSSSDSPYKCESRGEIFVKGKGQLTTYLLRTPYDEPYIQITIL</sequence>
<evidence type="ECO:0000313" key="18">
    <source>
        <dbReference type="EMBL" id="GIY67832.1"/>
    </source>
</evidence>
<evidence type="ECO:0000256" key="8">
    <source>
        <dbReference type="ARBA" id="ARBA00022840"/>
    </source>
</evidence>
<proteinExistence type="inferred from homology"/>
<comment type="cofactor">
    <cofactor evidence="2">
        <name>Mg(2+)</name>
        <dbReference type="ChEBI" id="CHEBI:18420"/>
    </cofactor>
</comment>
<keyword evidence="19" id="KW-1185">Reference proteome</keyword>
<evidence type="ECO:0000256" key="5">
    <source>
        <dbReference type="ARBA" id="ARBA00022692"/>
    </source>
</evidence>
<evidence type="ECO:0000256" key="3">
    <source>
        <dbReference type="ARBA" id="ARBA00004141"/>
    </source>
</evidence>
<evidence type="ECO:0000256" key="7">
    <source>
        <dbReference type="ARBA" id="ARBA00022741"/>
    </source>
</evidence>
<organism evidence="18 19">
    <name type="scientific">Caerostris darwini</name>
    <dbReference type="NCBI Taxonomy" id="1538125"/>
    <lineage>
        <taxon>Eukaryota</taxon>
        <taxon>Metazoa</taxon>
        <taxon>Ecdysozoa</taxon>
        <taxon>Arthropoda</taxon>
        <taxon>Chelicerata</taxon>
        <taxon>Arachnida</taxon>
        <taxon>Araneae</taxon>
        <taxon>Araneomorphae</taxon>
        <taxon>Entelegynae</taxon>
        <taxon>Araneoidea</taxon>
        <taxon>Araneidae</taxon>
        <taxon>Caerostris</taxon>
    </lineage>
</organism>
<keyword evidence="8" id="KW-0067">ATP-binding</keyword>
<dbReference type="SUPFAM" id="SSF55073">
    <property type="entry name" value="Nucleotide cyclase"/>
    <property type="match status" value="2"/>
</dbReference>
<evidence type="ECO:0000256" key="6">
    <source>
        <dbReference type="ARBA" id="ARBA00022723"/>
    </source>
</evidence>
<comment type="subcellular location">
    <subcellularLocation>
        <location evidence="3">Membrane</location>
        <topology evidence="3">Multi-pass membrane protein</topology>
    </subcellularLocation>
</comment>
<feature type="transmembrane region" description="Helical" evidence="16">
    <location>
        <begin position="340"/>
        <end position="366"/>
    </location>
</feature>
<evidence type="ECO:0000256" key="9">
    <source>
        <dbReference type="ARBA" id="ARBA00022842"/>
    </source>
</evidence>
<reference evidence="18 19" key="1">
    <citation type="submission" date="2021-06" db="EMBL/GenBank/DDBJ databases">
        <title>Caerostris darwini draft genome.</title>
        <authorList>
            <person name="Kono N."/>
            <person name="Arakawa K."/>
        </authorList>
    </citation>
    <scope>NUCLEOTIDE SEQUENCE [LARGE SCALE GENOMIC DNA]</scope>
</reference>
<dbReference type="GO" id="GO:0006171">
    <property type="term" value="P:cAMP biosynthetic process"/>
    <property type="evidence" value="ECO:0007669"/>
    <property type="project" value="UniProtKB-KW"/>
</dbReference>
<name>A0AAV4VC58_9ARAC</name>
<feature type="domain" description="Guanylate cyclase" evidence="17">
    <location>
        <begin position="7"/>
        <end position="134"/>
    </location>
</feature>
<dbReference type="GO" id="GO:0035556">
    <property type="term" value="P:intracellular signal transduction"/>
    <property type="evidence" value="ECO:0007669"/>
    <property type="project" value="InterPro"/>
</dbReference>
<dbReference type="InterPro" id="IPR018297">
    <property type="entry name" value="A/G_cyclase_CS"/>
</dbReference>
<evidence type="ECO:0000256" key="11">
    <source>
        <dbReference type="ARBA" id="ARBA00022998"/>
    </source>
</evidence>
<gene>
    <name evidence="18" type="primary">Adcy2</name>
    <name evidence="18" type="ORF">CDAR_308611</name>
</gene>
<dbReference type="PANTHER" id="PTHR45627">
    <property type="entry name" value="ADENYLATE CYCLASE TYPE 1"/>
    <property type="match status" value="1"/>
</dbReference>
<comment type="catalytic activity">
    <reaction evidence="1">
        <text>ATP = 3',5'-cyclic AMP + diphosphate</text>
        <dbReference type="Rhea" id="RHEA:15389"/>
        <dbReference type="ChEBI" id="CHEBI:30616"/>
        <dbReference type="ChEBI" id="CHEBI:33019"/>
        <dbReference type="ChEBI" id="CHEBI:58165"/>
        <dbReference type="EC" id="4.6.1.1"/>
    </reaction>
</comment>
<evidence type="ECO:0000256" key="10">
    <source>
        <dbReference type="ARBA" id="ARBA00022989"/>
    </source>
</evidence>
<dbReference type="PROSITE" id="PS00452">
    <property type="entry name" value="GUANYLATE_CYCLASE_1"/>
    <property type="match status" value="1"/>
</dbReference>
<comment type="caution">
    <text evidence="18">The sequence shown here is derived from an EMBL/GenBank/DDBJ whole genome shotgun (WGS) entry which is preliminary data.</text>
</comment>
<keyword evidence="13 14" id="KW-0456">Lyase</keyword>
<feature type="domain" description="Guanylate cyclase" evidence="17">
    <location>
        <begin position="603"/>
        <end position="747"/>
    </location>
</feature>
<dbReference type="GO" id="GO:0007193">
    <property type="term" value="P:adenylate cyclase-inhibiting G protein-coupled receptor signaling pathway"/>
    <property type="evidence" value="ECO:0007669"/>
    <property type="project" value="TreeGrafter"/>
</dbReference>
<dbReference type="GO" id="GO:0004016">
    <property type="term" value="F:adenylate cyclase activity"/>
    <property type="evidence" value="ECO:0007669"/>
    <property type="project" value="UniProtKB-EC"/>
</dbReference>
<keyword evidence="9" id="KW-0460">Magnesium</keyword>
<keyword evidence="6" id="KW-0479">Metal-binding</keyword>
<evidence type="ECO:0000259" key="17">
    <source>
        <dbReference type="PROSITE" id="PS50125"/>
    </source>
</evidence>
<evidence type="ECO:0000256" key="4">
    <source>
        <dbReference type="ARBA" id="ARBA00012201"/>
    </source>
</evidence>
<keyword evidence="11" id="KW-0115">cAMP biosynthesis</keyword>
<dbReference type="GO" id="GO:0005524">
    <property type="term" value="F:ATP binding"/>
    <property type="evidence" value="ECO:0007669"/>
    <property type="project" value="UniProtKB-KW"/>
</dbReference>
<dbReference type="InterPro" id="IPR029787">
    <property type="entry name" value="Nucleotide_cyclase"/>
</dbReference>
<evidence type="ECO:0000256" key="2">
    <source>
        <dbReference type="ARBA" id="ARBA00001946"/>
    </source>
</evidence>
<dbReference type="AlphaFoldDB" id="A0AAV4VC58"/>
<evidence type="ECO:0000256" key="12">
    <source>
        <dbReference type="ARBA" id="ARBA00023136"/>
    </source>
</evidence>
<keyword evidence="7" id="KW-0547">Nucleotide-binding</keyword>
<keyword evidence="10 16" id="KW-1133">Transmembrane helix</keyword>
<dbReference type="PANTHER" id="PTHR45627:SF12">
    <property type="entry name" value="ADENYLATE CYCLASE TYPE 2"/>
    <property type="match status" value="1"/>
</dbReference>
<evidence type="ECO:0000256" key="15">
    <source>
        <dbReference type="SAM" id="MobiDB-lite"/>
    </source>
</evidence>
<dbReference type="GO" id="GO:0005886">
    <property type="term" value="C:plasma membrane"/>
    <property type="evidence" value="ECO:0007669"/>
    <property type="project" value="TreeGrafter"/>
</dbReference>
<keyword evidence="12 16" id="KW-0472">Membrane</keyword>
<keyword evidence="5 16" id="KW-0812">Transmembrane</keyword>
<dbReference type="EMBL" id="BPLQ01012780">
    <property type="protein sequence ID" value="GIY67832.1"/>
    <property type="molecule type" value="Genomic_DNA"/>
</dbReference>
<feature type="transmembrane region" description="Helical" evidence="16">
    <location>
        <begin position="472"/>
        <end position="489"/>
    </location>
</feature>
<dbReference type="Pfam" id="PF00211">
    <property type="entry name" value="Guanylate_cyc"/>
    <property type="match status" value="2"/>
</dbReference>
<comment type="similarity">
    <text evidence="14">Belongs to the adenylyl cyclase class-4/guanylyl cyclase family.</text>
</comment>
<dbReference type="GO" id="GO:0007189">
    <property type="term" value="P:adenylate cyclase-activating G protein-coupled receptor signaling pathway"/>
    <property type="evidence" value="ECO:0007669"/>
    <property type="project" value="TreeGrafter"/>
</dbReference>
<evidence type="ECO:0000256" key="13">
    <source>
        <dbReference type="ARBA" id="ARBA00023239"/>
    </source>
</evidence>
<dbReference type="InterPro" id="IPR001054">
    <property type="entry name" value="A/G_cyclase"/>
</dbReference>
<feature type="region of interest" description="Disordered" evidence="15">
    <location>
        <begin position="190"/>
        <end position="236"/>
    </location>
</feature>
<feature type="transmembrane region" description="Helical" evidence="16">
    <location>
        <begin position="314"/>
        <end position="334"/>
    </location>
</feature>
<dbReference type="Gene3D" id="3.30.70.1230">
    <property type="entry name" value="Nucleotide cyclase"/>
    <property type="match status" value="2"/>
</dbReference>
<evidence type="ECO:0000256" key="14">
    <source>
        <dbReference type="RuleBase" id="RU000405"/>
    </source>
</evidence>
<dbReference type="FunFam" id="3.30.70.1230:FF:000032">
    <property type="entry name" value="Adenylyl cyclase 78C"/>
    <property type="match status" value="1"/>
</dbReference>
<dbReference type="EC" id="4.6.1.1" evidence="4"/>
<dbReference type="PROSITE" id="PS50125">
    <property type="entry name" value="GUANYLATE_CYCLASE_2"/>
    <property type="match status" value="2"/>
</dbReference>
<evidence type="ECO:0000256" key="16">
    <source>
        <dbReference type="SAM" id="Phobius"/>
    </source>
</evidence>
<feature type="transmembrane region" description="Helical" evidence="16">
    <location>
        <begin position="391"/>
        <end position="412"/>
    </location>
</feature>
<evidence type="ECO:0000256" key="1">
    <source>
        <dbReference type="ARBA" id="ARBA00001593"/>
    </source>
</evidence>
<dbReference type="CDD" id="cd07302">
    <property type="entry name" value="CHD"/>
    <property type="match status" value="2"/>
</dbReference>
<protein>
    <recommendedName>
        <fullName evidence="4">adenylate cyclase</fullName>
        <ecNumber evidence="4">4.6.1.1</ecNumber>
    </recommendedName>
</protein>
<accession>A0AAV4VC58</accession>
<dbReference type="Proteomes" id="UP001054837">
    <property type="component" value="Unassembled WGS sequence"/>
</dbReference>